<dbReference type="InterPro" id="IPR042789">
    <property type="entry name" value="FRRS1L"/>
</dbReference>
<dbReference type="AlphaFoldDB" id="A0A914Z6S5"/>
<organism evidence="2 3">
    <name type="scientific">Panagrolaimus superbus</name>
    <dbReference type="NCBI Taxonomy" id="310955"/>
    <lineage>
        <taxon>Eukaryota</taxon>
        <taxon>Metazoa</taxon>
        <taxon>Ecdysozoa</taxon>
        <taxon>Nematoda</taxon>
        <taxon>Chromadorea</taxon>
        <taxon>Rhabditida</taxon>
        <taxon>Tylenchina</taxon>
        <taxon>Panagrolaimomorpha</taxon>
        <taxon>Panagrolaimoidea</taxon>
        <taxon>Panagrolaimidae</taxon>
        <taxon>Panagrolaimus</taxon>
    </lineage>
</organism>
<dbReference type="PANTHER" id="PTHR46902">
    <property type="entry name" value="DOMON DOMAIN-CONTAINING PROTEIN FRRS1L"/>
    <property type="match status" value="1"/>
</dbReference>
<proteinExistence type="predicted"/>
<protein>
    <submittedName>
        <fullName evidence="3">Uncharacterized protein</fullName>
    </submittedName>
</protein>
<dbReference type="PANTHER" id="PTHR46902:SF1">
    <property type="entry name" value="DOMON DOMAIN-CONTAINING PROTEIN FRRS1L"/>
    <property type="match status" value="1"/>
</dbReference>
<reference evidence="3" key="1">
    <citation type="submission" date="2022-11" db="UniProtKB">
        <authorList>
            <consortium name="WormBaseParasite"/>
        </authorList>
    </citation>
    <scope>IDENTIFICATION</scope>
</reference>
<feature type="region of interest" description="Disordered" evidence="1">
    <location>
        <begin position="122"/>
        <end position="152"/>
    </location>
</feature>
<evidence type="ECO:0000313" key="3">
    <source>
        <dbReference type="WBParaSite" id="PSU_v2.g8033.t1"/>
    </source>
</evidence>
<sequence>MVSECVLSPTGDEFALEPEVFVSYNIGKSNDRTEQAALIRNVQGEAVNGRVSCQWSQEIIPQQASKGGRLWNLNHKYYIMGATGSAQPAGINSHDTAMASHFYPIVSARPINPSVIGKKLYDLPKPYTSPDPPSTPPPPPRPTTTERSKYNPNLYFMISNKQQQLSYL</sequence>
<dbReference type="GO" id="GO:1900449">
    <property type="term" value="P:regulation of glutamate receptor signaling pathway"/>
    <property type="evidence" value="ECO:0007669"/>
    <property type="project" value="InterPro"/>
</dbReference>
<name>A0A914Z6S5_9BILA</name>
<feature type="compositionally biased region" description="Pro residues" evidence="1">
    <location>
        <begin position="127"/>
        <end position="142"/>
    </location>
</feature>
<dbReference type="WBParaSite" id="PSU_v2.g8033.t1">
    <property type="protein sequence ID" value="PSU_v2.g8033.t1"/>
    <property type="gene ID" value="PSU_v2.g8033"/>
</dbReference>
<keyword evidence="2" id="KW-1185">Reference proteome</keyword>
<evidence type="ECO:0000256" key="1">
    <source>
        <dbReference type="SAM" id="MobiDB-lite"/>
    </source>
</evidence>
<dbReference type="Proteomes" id="UP000887577">
    <property type="component" value="Unplaced"/>
</dbReference>
<evidence type="ECO:0000313" key="2">
    <source>
        <dbReference type="Proteomes" id="UP000887577"/>
    </source>
</evidence>
<accession>A0A914Z6S5</accession>